<dbReference type="InterPro" id="IPR014036">
    <property type="entry name" value="DeoR-like_C"/>
</dbReference>
<keyword evidence="5" id="KW-1185">Reference proteome</keyword>
<evidence type="ECO:0000256" key="2">
    <source>
        <dbReference type="ARBA" id="ARBA00023163"/>
    </source>
</evidence>
<dbReference type="InterPro" id="IPR036390">
    <property type="entry name" value="WH_DNA-bd_sf"/>
</dbReference>
<dbReference type="SMART" id="SM01134">
    <property type="entry name" value="DeoRC"/>
    <property type="match status" value="1"/>
</dbReference>
<keyword evidence="2" id="KW-0804">Transcription</keyword>
<dbReference type="InterPro" id="IPR037171">
    <property type="entry name" value="NagB/RpiA_transferase-like"/>
</dbReference>
<dbReference type="Gene3D" id="3.40.50.1360">
    <property type="match status" value="1"/>
</dbReference>
<evidence type="ECO:0000256" key="1">
    <source>
        <dbReference type="ARBA" id="ARBA00023015"/>
    </source>
</evidence>
<feature type="domain" description="HTH deoR-type" evidence="3">
    <location>
        <begin position="6"/>
        <end position="59"/>
    </location>
</feature>
<evidence type="ECO:0000259" key="3">
    <source>
        <dbReference type="SMART" id="SM00420"/>
    </source>
</evidence>
<evidence type="ECO:0000313" key="4">
    <source>
        <dbReference type="EMBL" id="MFC6181806.1"/>
    </source>
</evidence>
<accession>A0ABW1S1R4</accession>
<dbReference type="Pfam" id="PF00455">
    <property type="entry name" value="DeoRC"/>
    <property type="match status" value="1"/>
</dbReference>
<protein>
    <submittedName>
        <fullName evidence="4">DeoR/GlpR family DNA-binding transcription regulator</fullName>
    </submittedName>
</protein>
<name>A0ABW1S1R4_9LACO</name>
<dbReference type="InterPro" id="IPR050313">
    <property type="entry name" value="Carb_Metab_HTH_regulators"/>
</dbReference>
<proteinExistence type="predicted"/>
<dbReference type="Pfam" id="PF08220">
    <property type="entry name" value="HTH_DeoR"/>
    <property type="match status" value="1"/>
</dbReference>
<dbReference type="RefSeq" id="WP_137628081.1">
    <property type="nucleotide sequence ID" value="NZ_BJDJ01000005.1"/>
</dbReference>
<comment type="caution">
    <text evidence="4">The sequence shown here is derived from an EMBL/GenBank/DDBJ whole genome shotgun (WGS) entry which is preliminary data.</text>
</comment>
<dbReference type="PANTHER" id="PTHR30363">
    <property type="entry name" value="HTH-TYPE TRANSCRIPTIONAL REGULATOR SRLR-RELATED"/>
    <property type="match status" value="1"/>
</dbReference>
<dbReference type="PANTHER" id="PTHR30363:SF44">
    <property type="entry name" value="AGA OPERON TRANSCRIPTIONAL REPRESSOR-RELATED"/>
    <property type="match status" value="1"/>
</dbReference>
<dbReference type="InterPro" id="IPR001034">
    <property type="entry name" value="DeoR_HTH"/>
</dbReference>
<dbReference type="SUPFAM" id="SSF100950">
    <property type="entry name" value="NagB/RpiA/CoA transferase-like"/>
    <property type="match status" value="1"/>
</dbReference>
<dbReference type="Proteomes" id="UP001596282">
    <property type="component" value="Unassembled WGS sequence"/>
</dbReference>
<gene>
    <name evidence="4" type="ORF">ACFP5Y_11275</name>
</gene>
<keyword evidence="1" id="KW-0805">Transcription regulation</keyword>
<reference evidence="5" key="1">
    <citation type="journal article" date="2019" name="Int. J. Syst. Evol. Microbiol.">
        <title>The Global Catalogue of Microorganisms (GCM) 10K type strain sequencing project: providing services to taxonomists for standard genome sequencing and annotation.</title>
        <authorList>
            <consortium name="The Broad Institute Genomics Platform"/>
            <consortium name="The Broad Institute Genome Sequencing Center for Infectious Disease"/>
            <person name="Wu L."/>
            <person name="Ma J."/>
        </authorList>
    </citation>
    <scope>NUCLEOTIDE SEQUENCE [LARGE SCALE GENOMIC DNA]</scope>
    <source>
        <strain evidence="5">CCM 8933</strain>
    </source>
</reference>
<dbReference type="SMART" id="SM00420">
    <property type="entry name" value="HTH_DEOR"/>
    <property type="match status" value="1"/>
</dbReference>
<evidence type="ECO:0000313" key="5">
    <source>
        <dbReference type="Proteomes" id="UP001596282"/>
    </source>
</evidence>
<dbReference type="GO" id="GO:0003677">
    <property type="term" value="F:DNA binding"/>
    <property type="evidence" value="ECO:0007669"/>
    <property type="project" value="UniProtKB-KW"/>
</dbReference>
<sequence length="246" mass="27169">MIPYERQERILQFLTDKDLVKIDEIHAQLPEFSLSTLRRDLKSLESNGKIEYLIGGGVKAIASIGEIPMTKKTALHSTEKQVIAERAAGLVQDGESVYIDSGSNGTLLLKRLLDRPVTIYTTNTTIFSVNTPIQAKVMMLGGQYIPSISSLSGTLTENTLRDLYFDRAFLGVNGVDDQNGVTTPNIAEATKKRLIKKNSKQTYLLCDSSKFHRTATVRAFDLDGVTLISDKSDHDLGQLVPILIPE</sequence>
<keyword evidence="4" id="KW-0238">DNA-binding</keyword>
<dbReference type="EMBL" id="JBHSSC010000041">
    <property type="protein sequence ID" value="MFC6181806.1"/>
    <property type="molecule type" value="Genomic_DNA"/>
</dbReference>
<dbReference type="SUPFAM" id="SSF46785">
    <property type="entry name" value="Winged helix' DNA-binding domain"/>
    <property type="match status" value="1"/>
</dbReference>
<organism evidence="4 5">
    <name type="scientific">Lactiplantibacillus daowaiensis</name>
    <dbReference type="NCBI Taxonomy" id="2559918"/>
    <lineage>
        <taxon>Bacteria</taxon>
        <taxon>Bacillati</taxon>
        <taxon>Bacillota</taxon>
        <taxon>Bacilli</taxon>
        <taxon>Lactobacillales</taxon>
        <taxon>Lactobacillaceae</taxon>
        <taxon>Lactiplantibacillus</taxon>
    </lineage>
</organism>